<evidence type="ECO:0000313" key="2">
    <source>
        <dbReference type="Proteomes" id="UP000507222"/>
    </source>
</evidence>
<accession>A0A6J5TRR4</accession>
<dbReference type="EMBL" id="CAEKDK010000001">
    <property type="protein sequence ID" value="CAB4266661.1"/>
    <property type="molecule type" value="Genomic_DNA"/>
</dbReference>
<reference evidence="1 2" key="1">
    <citation type="submission" date="2020-05" db="EMBL/GenBank/DDBJ databases">
        <authorList>
            <person name="Campoy J."/>
            <person name="Schneeberger K."/>
            <person name="Spophaly S."/>
        </authorList>
    </citation>
    <scope>NUCLEOTIDE SEQUENCE [LARGE SCALE GENOMIC DNA]</scope>
    <source>
        <strain evidence="1">PruArmRojPasFocal</strain>
    </source>
</reference>
<gene>
    <name evidence="1" type="ORF">CURHAP_LOCUS9010</name>
</gene>
<organism evidence="1 2">
    <name type="scientific">Prunus armeniaca</name>
    <name type="common">Apricot</name>
    <name type="synonym">Armeniaca vulgaris</name>
    <dbReference type="NCBI Taxonomy" id="36596"/>
    <lineage>
        <taxon>Eukaryota</taxon>
        <taxon>Viridiplantae</taxon>
        <taxon>Streptophyta</taxon>
        <taxon>Embryophyta</taxon>
        <taxon>Tracheophyta</taxon>
        <taxon>Spermatophyta</taxon>
        <taxon>Magnoliopsida</taxon>
        <taxon>eudicotyledons</taxon>
        <taxon>Gunneridae</taxon>
        <taxon>Pentapetalae</taxon>
        <taxon>rosids</taxon>
        <taxon>fabids</taxon>
        <taxon>Rosales</taxon>
        <taxon>Rosaceae</taxon>
        <taxon>Amygdaloideae</taxon>
        <taxon>Amygdaleae</taxon>
        <taxon>Prunus</taxon>
    </lineage>
</organism>
<evidence type="ECO:0000313" key="1">
    <source>
        <dbReference type="EMBL" id="CAB4266661.1"/>
    </source>
</evidence>
<dbReference type="Proteomes" id="UP000507222">
    <property type="component" value="Unassembled WGS sequence"/>
</dbReference>
<name>A0A6J5TRR4_PRUAR</name>
<dbReference type="AlphaFoldDB" id="A0A6J5TRR4"/>
<proteinExistence type="predicted"/>
<sequence length="63" mass="7127">MIKECMEDAPEKHGVKLWMPLPSKQGSSCCTAGSSGEDYLLVIAYYYLPCATWRNSCRLLPRK</sequence>
<protein>
    <submittedName>
        <fullName evidence="1">Uncharacterized protein</fullName>
    </submittedName>
</protein>